<feature type="transmembrane region" description="Helical" evidence="7">
    <location>
        <begin position="88"/>
        <end position="108"/>
    </location>
</feature>
<proteinExistence type="inferred from homology"/>
<evidence type="ECO:0000256" key="3">
    <source>
        <dbReference type="ARBA" id="ARBA00022679"/>
    </source>
</evidence>
<keyword evidence="3 9" id="KW-0808">Transferase</keyword>
<evidence type="ECO:0000256" key="4">
    <source>
        <dbReference type="ARBA" id="ARBA00022692"/>
    </source>
</evidence>
<dbReference type="OrthoDB" id="9808602at2"/>
<comment type="similarity">
    <text evidence="2">Belongs to the bacterial sugar transferase family.</text>
</comment>
<dbReference type="NCBIfam" id="TIGR03025">
    <property type="entry name" value="EPS_sugtrans"/>
    <property type="match status" value="1"/>
</dbReference>
<feature type="domain" description="Bacterial sugar transferase" evidence="8">
    <location>
        <begin position="326"/>
        <end position="513"/>
    </location>
</feature>
<dbReference type="Proteomes" id="UP000325827">
    <property type="component" value="Unassembled WGS sequence"/>
</dbReference>
<dbReference type="InterPro" id="IPR017475">
    <property type="entry name" value="EPS_sugar_tfrase"/>
</dbReference>
<keyword evidence="6 7" id="KW-0472">Membrane</keyword>
<accession>A0A5J5IXV5</accession>
<dbReference type="InterPro" id="IPR003362">
    <property type="entry name" value="Bact_transf"/>
</dbReference>
<evidence type="ECO:0000256" key="1">
    <source>
        <dbReference type="ARBA" id="ARBA00004141"/>
    </source>
</evidence>
<comment type="caution">
    <text evidence="9">The sequence shown here is derived from an EMBL/GenBank/DDBJ whole genome shotgun (WGS) entry which is preliminary data.</text>
</comment>
<dbReference type="PANTHER" id="PTHR30576">
    <property type="entry name" value="COLANIC BIOSYNTHESIS UDP-GLUCOSE LIPID CARRIER TRANSFERASE"/>
    <property type="match status" value="1"/>
</dbReference>
<keyword evidence="4 7" id="KW-0812">Transmembrane</keyword>
<dbReference type="EMBL" id="VYSA01000003">
    <property type="protein sequence ID" value="KAA9106492.1"/>
    <property type="molecule type" value="Genomic_DNA"/>
</dbReference>
<dbReference type="Pfam" id="PF02397">
    <property type="entry name" value="Bac_transf"/>
    <property type="match status" value="1"/>
</dbReference>
<dbReference type="Pfam" id="PF13727">
    <property type="entry name" value="CoA_binding_3"/>
    <property type="match status" value="1"/>
</dbReference>
<feature type="transmembrane region" description="Helical" evidence="7">
    <location>
        <begin position="331"/>
        <end position="352"/>
    </location>
</feature>
<comment type="subcellular location">
    <subcellularLocation>
        <location evidence="1">Membrane</location>
        <topology evidence="1">Multi-pass membrane protein</topology>
    </subcellularLocation>
</comment>
<evidence type="ECO:0000256" key="5">
    <source>
        <dbReference type="ARBA" id="ARBA00022989"/>
    </source>
</evidence>
<dbReference type="RefSeq" id="WP_150449841.1">
    <property type="nucleotide sequence ID" value="NZ_VYSA01000003.1"/>
</dbReference>
<name>A0A5J5IXV5_9MICO</name>
<evidence type="ECO:0000313" key="10">
    <source>
        <dbReference type="Proteomes" id="UP000325827"/>
    </source>
</evidence>
<feature type="transmembrane region" description="Helical" evidence="7">
    <location>
        <begin position="153"/>
        <end position="174"/>
    </location>
</feature>
<evidence type="ECO:0000256" key="2">
    <source>
        <dbReference type="ARBA" id="ARBA00006464"/>
    </source>
</evidence>
<dbReference type="GO" id="GO:0016020">
    <property type="term" value="C:membrane"/>
    <property type="evidence" value="ECO:0007669"/>
    <property type="project" value="UniProtKB-SubCell"/>
</dbReference>
<evidence type="ECO:0000256" key="6">
    <source>
        <dbReference type="ARBA" id="ARBA00023136"/>
    </source>
</evidence>
<organism evidence="9 10">
    <name type="scientific">Microbacterium rhizomatis</name>
    <dbReference type="NCBI Taxonomy" id="1631477"/>
    <lineage>
        <taxon>Bacteria</taxon>
        <taxon>Bacillati</taxon>
        <taxon>Actinomycetota</taxon>
        <taxon>Actinomycetes</taxon>
        <taxon>Micrococcales</taxon>
        <taxon>Microbacteriaceae</taxon>
        <taxon>Microbacterium</taxon>
    </lineage>
</organism>
<evidence type="ECO:0000259" key="8">
    <source>
        <dbReference type="Pfam" id="PF02397"/>
    </source>
</evidence>
<dbReference type="AlphaFoldDB" id="A0A5J5IXV5"/>
<keyword evidence="5 7" id="KW-1133">Transmembrane helix</keyword>
<feature type="transmembrane region" description="Helical" evidence="7">
    <location>
        <begin position="60"/>
        <end position="82"/>
    </location>
</feature>
<evidence type="ECO:0000256" key="7">
    <source>
        <dbReference type="SAM" id="Phobius"/>
    </source>
</evidence>
<gene>
    <name evidence="9" type="ORF">F6B43_15255</name>
</gene>
<dbReference type="GO" id="GO:0016780">
    <property type="term" value="F:phosphotransferase activity, for other substituted phosphate groups"/>
    <property type="evidence" value="ECO:0007669"/>
    <property type="project" value="TreeGrafter"/>
</dbReference>
<sequence length="519" mass="56668">MTAIDAPTTVRGAFDALAPSRLVSGARAVSEPRLTTSVAPFPQPAVELRRLWERRYARRLFVTDALIVLAVTAAAQFVNVMLNPLGPVGVVATAGIPALTAASWLVMLGAFHTRDARVVGSGATEYKRVAHSTGLAFGLVAILFLLFETPGTRVQLMIALPAGLLALLVGRWSWRRWLGAQRRAGRYAARTIVAGTRDDVEYVIRTLQGSGAHGHLVVGVATDDGDSASDLIIDGRRHPVLGSTNTVASHARQLGADSVIVASRPTDDPDYIKQLSWQLEGTAAELILSSRLADVAGPRISLRPIDGLPLIHVRIPEFEGSKHVLKRATDILFASLALIPTALVTAVVAVLIKLDDRGPVFFRQTRIGRNGEEFSILKFRTMRITAEAELAALQTANEGAGPLFKLKHDPRITRIGGILRKLSLDELPQFWNVLVGDMSVVGPRPPLPREVTAYNGTVYRRLYIKPGITGLWQVSGRSDLSWDESVRLDLRYVENWSIMTDLMIMWRTAQVMIRPKGAY</sequence>
<feature type="transmembrane region" description="Helical" evidence="7">
    <location>
        <begin position="129"/>
        <end position="147"/>
    </location>
</feature>
<protein>
    <submittedName>
        <fullName evidence="9">Sugar transferase</fullName>
    </submittedName>
</protein>
<dbReference type="PANTHER" id="PTHR30576:SF10">
    <property type="entry name" value="SLL5057 PROTEIN"/>
    <property type="match status" value="1"/>
</dbReference>
<evidence type="ECO:0000313" key="9">
    <source>
        <dbReference type="EMBL" id="KAA9106492.1"/>
    </source>
</evidence>
<reference evidence="10" key="1">
    <citation type="submission" date="2019-09" db="EMBL/GenBank/DDBJ databases">
        <title>Mumia zhuanghuii sp. nov. isolated from the intestinal contents of plateau pika (Ochotona curzoniae) in the Qinghai-Tibet plateau of China.</title>
        <authorList>
            <person name="Tian Z."/>
        </authorList>
    </citation>
    <scope>NUCLEOTIDE SEQUENCE [LARGE SCALE GENOMIC DNA]</scope>
    <source>
        <strain evidence="10">JCM 30598</strain>
    </source>
</reference>
<keyword evidence="10" id="KW-1185">Reference proteome</keyword>